<dbReference type="KEGG" id="tab:CIG75_11910"/>
<organism evidence="2 3">
    <name type="scientific">Tumebacillus algifaecis</name>
    <dbReference type="NCBI Taxonomy" id="1214604"/>
    <lineage>
        <taxon>Bacteria</taxon>
        <taxon>Bacillati</taxon>
        <taxon>Bacillota</taxon>
        <taxon>Bacilli</taxon>
        <taxon>Bacillales</taxon>
        <taxon>Alicyclobacillaceae</taxon>
        <taxon>Tumebacillus</taxon>
    </lineage>
</organism>
<reference evidence="2 3" key="1">
    <citation type="journal article" date="2015" name="Int. J. Syst. Evol. Microbiol.">
        <title>Tumebacillus algifaecis sp. nov., isolated from decomposing algal scum.</title>
        <authorList>
            <person name="Wu Y.F."/>
            <person name="Zhang B."/>
            <person name="Xing P."/>
            <person name="Wu Q.L."/>
            <person name="Liu S.J."/>
        </authorList>
    </citation>
    <scope>NUCLEOTIDE SEQUENCE [LARGE SCALE GENOMIC DNA]</scope>
    <source>
        <strain evidence="2 3">THMBR28</strain>
    </source>
</reference>
<feature type="region of interest" description="Disordered" evidence="1">
    <location>
        <begin position="39"/>
        <end position="102"/>
    </location>
</feature>
<dbReference type="Proteomes" id="UP000214688">
    <property type="component" value="Chromosome"/>
</dbReference>
<dbReference type="EMBL" id="CP022657">
    <property type="protein sequence ID" value="ASS75624.1"/>
    <property type="molecule type" value="Genomic_DNA"/>
</dbReference>
<keyword evidence="3" id="KW-1185">Reference proteome</keyword>
<accession>A0A223D2L8</accession>
<proteinExistence type="predicted"/>
<dbReference type="OrthoDB" id="2476294at2"/>
<sequence>MSLKAVELQIAVPRTVEHSRLMQNQQHQTTLANAMNSESLAGRTARTEQTVTANEENARTELRDKREGNDRQESEHERSHGEKQQEEAIPHPYKGHRLDIKM</sequence>
<feature type="compositionally biased region" description="Basic and acidic residues" evidence="1">
    <location>
        <begin position="56"/>
        <end position="89"/>
    </location>
</feature>
<dbReference type="RefSeq" id="WP_094236867.1">
    <property type="nucleotide sequence ID" value="NZ_CP022657.1"/>
</dbReference>
<name>A0A223D2L8_9BACL</name>
<evidence type="ECO:0000313" key="3">
    <source>
        <dbReference type="Proteomes" id="UP000214688"/>
    </source>
</evidence>
<protein>
    <submittedName>
        <fullName evidence="2">Uncharacterized protein</fullName>
    </submittedName>
</protein>
<gene>
    <name evidence="2" type="ORF">CIG75_11910</name>
</gene>
<evidence type="ECO:0000313" key="2">
    <source>
        <dbReference type="EMBL" id="ASS75624.1"/>
    </source>
</evidence>
<evidence type="ECO:0000256" key="1">
    <source>
        <dbReference type="SAM" id="MobiDB-lite"/>
    </source>
</evidence>
<dbReference type="AlphaFoldDB" id="A0A223D2L8"/>